<evidence type="ECO:0000256" key="1">
    <source>
        <dbReference type="ARBA" id="ARBA00006964"/>
    </source>
</evidence>
<dbReference type="Pfam" id="PF01784">
    <property type="entry name" value="DUF34_NIF3"/>
    <property type="match status" value="1"/>
</dbReference>
<comment type="similarity">
    <text evidence="1">Belongs to the GTP cyclohydrolase I type 2/NIF3 family.</text>
</comment>
<keyword evidence="3 4" id="KW-0479">Metal-binding</keyword>
<dbReference type="GO" id="GO:0005737">
    <property type="term" value="C:cytoplasm"/>
    <property type="evidence" value="ECO:0007669"/>
    <property type="project" value="TreeGrafter"/>
</dbReference>
<dbReference type="OrthoDB" id="9792792at2"/>
<keyword evidence="6" id="KW-1185">Reference proteome</keyword>
<accession>A0A410DRT5</accession>
<feature type="binding site" evidence="4">
    <location>
        <position position="103"/>
    </location>
    <ligand>
        <name>a divalent metal cation</name>
        <dbReference type="ChEBI" id="CHEBI:60240"/>
        <label>1</label>
    </ligand>
</feature>
<dbReference type="RefSeq" id="WP_128212559.1">
    <property type="nucleotide sequence ID" value="NZ_CP025746.1"/>
</dbReference>
<feature type="binding site" evidence="4">
    <location>
        <position position="65"/>
    </location>
    <ligand>
        <name>a divalent metal cation</name>
        <dbReference type="ChEBI" id="CHEBI:60240"/>
        <label>1</label>
    </ligand>
</feature>
<evidence type="ECO:0000256" key="4">
    <source>
        <dbReference type="PIRSR" id="PIRSR602678-1"/>
    </source>
</evidence>
<dbReference type="PANTHER" id="PTHR13799">
    <property type="entry name" value="NGG1 INTERACTING FACTOR 3"/>
    <property type="match status" value="1"/>
</dbReference>
<dbReference type="NCBIfam" id="TIGR00486">
    <property type="entry name" value="YbgI_SA1388"/>
    <property type="match status" value="1"/>
</dbReference>
<evidence type="ECO:0000256" key="3">
    <source>
        <dbReference type="ARBA" id="ARBA00022723"/>
    </source>
</evidence>
<feature type="binding site" evidence="4">
    <location>
        <position position="64"/>
    </location>
    <ligand>
        <name>a divalent metal cation</name>
        <dbReference type="ChEBI" id="CHEBI:60240"/>
        <label>2</label>
    </ligand>
</feature>
<dbReference type="GO" id="GO:0046872">
    <property type="term" value="F:metal ion binding"/>
    <property type="evidence" value="ECO:0007669"/>
    <property type="project" value="UniProtKB-KW"/>
</dbReference>
<dbReference type="InterPro" id="IPR036069">
    <property type="entry name" value="DUF34/NIF3_sf"/>
</dbReference>
<organism evidence="5 6">
    <name type="scientific">Clostridium manihotivorum</name>
    <dbReference type="NCBI Taxonomy" id="2320868"/>
    <lineage>
        <taxon>Bacteria</taxon>
        <taxon>Bacillati</taxon>
        <taxon>Bacillota</taxon>
        <taxon>Clostridia</taxon>
        <taxon>Eubacteriales</taxon>
        <taxon>Clostridiaceae</taxon>
        <taxon>Clostridium</taxon>
    </lineage>
</organism>
<reference evidence="5 6" key="1">
    <citation type="submission" date="2018-01" db="EMBL/GenBank/DDBJ databases">
        <title>Genome Sequencing and Assembly of Anaerobacter polyendosporus strain CT4.</title>
        <authorList>
            <person name="Tachaapaikoon C."/>
            <person name="Sutheeworapong S."/>
            <person name="Jenjaroenpun P."/>
            <person name="Wongsurawat T."/>
            <person name="Nookeaw I."/>
            <person name="Cheawchanlertfa P."/>
            <person name="Kosugi A."/>
            <person name="Cheevadhanarak S."/>
            <person name="Ratanakhanokchai K."/>
        </authorList>
    </citation>
    <scope>NUCLEOTIDE SEQUENCE [LARGE SCALE GENOMIC DNA]</scope>
    <source>
        <strain evidence="5 6">CT4</strain>
    </source>
</reference>
<name>A0A410DRT5_9CLOT</name>
<proteinExistence type="inferred from homology"/>
<gene>
    <name evidence="5" type="ORF">C1I91_08840</name>
</gene>
<dbReference type="Gene3D" id="3.40.1390.30">
    <property type="entry name" value="NIF3 (NGG1p interacting factor 3)-like"/>
    <property type="match status" value="2"/>
</dbReference>
<feature type="binding site" evidence="4">
    <location>
        <position position="226"/>
    </location>
    <ligand>
        <name>a divalent metal cation</name>
        <dbReference type="ChEBI" id="CHEBI:60240"/>
        <label>1</label>
    </ligand>
</feature>
<evidence type="ECO:0000256" key="2">
    <source>
        <dbReference type="ARBA" id="ARBA00022112"/>
    </source>
</evidence>
<protein>
    <recommendedName>
        <fullName evidence="2">GTP cyclohydrolase 1 type 2 homolog</fullName>
    </recommendedName>
</protein>
<dbReference type="KEGG" id="cmah:C1I91_08840"/>
<evidence type="ECO:0000313" key="6">
    <source>
        <dbReference type="Proteomes" id="UP000286268"/>
    </source>
</evidence>
<sequence length="267" mass="29815">MKVFEISKIIEQMAPKVLKEDYDNVGLMVGDNNAEVSTILVALDCTLSVIEEAKAIGAEMILTHHPLLFRKPKTITNDTLQGRKIIELIKNNINLYSSHTNLDSTKAGMNDTIVELLGFESEKILEPTKVPNFEGSGIGRLIKLESAIKLSDLVQDIKSKLGINNLRFTGDLNKEVKKIAIINGSGQDFFEISNRYGADCIITGDTTYHYVSDYNEMGISILDIGHFGSEWPLFINICNRLKEKFIAVDKNIKVVISKSTNDPYNFI</sequence>
<feature type="binding site" evidence="4">
    <location>
        <position position="230"/>
    </location>
    <ligand>
        <name>a divalent metal cation</name>
        <dbReference type="ChEBI" id="CHEBI:60240"/>
        <label>1</label>
    </ligand>
</feature>
<dbReference type="FunFam" id="3.40.1390.30:FF:000001">
    <property type="entry name" value="GTP cyclohydrolase 1 type 2"/>
    <property type="match status" value="1"/>
</dbReference>
<dbReference type="PANTHER" id="PTHR13799:SF14">
    <property type="entry name" value="GTP CYCLOHYDROLASE 1 TYPE 2 HOMOLOG"/>
    <property type="match status" value="1"/>
</dbReference>
<evidence type="ECO:0000313" key="5">
    <source>
        <dbReference type="EMBL" id="QAA31745.1"/>
    </source>
</evidence>
<dbReference type="SUPFAM" id="SSF102705">
    <property type="entry name" value="NIF3 (NGG1p interacting factor 3)-like"/>
    <property type="match status" value="1"/>
</dbReference>
<dbReference type="EMBL" id="CP025746">
    <property type="protein sequence ID" value="QAA31745.1"/>
    <property type="molecule type" value="Genomic_DNA"/>
</dbReference>
<dbReference type="InterPro" id="IPR002678">
    <property type="entry name" value="DUF34/NIF3"/>
</dbReference>
<dbReference type="AlphaFoldDB" id="A0A410DRT5"/>
<dbReference type="Proteomes" id="UP000286268">
    <property type="component" value="Chromosome"/>
</dbReference>